<reference evidence="10 13" key="2">
    <citation type="journal article" date="2017" name="BMC Genomics">
        <title>Comparative and functional genomics of the Lactococcus lactis taxon; insights into evolution and niche adaptation.</title>
        <authorList>
            <person name="Kelleher P."/>
            <person name="Bottacini F."/>
            <person name="Mahony J."/>
            <person name="Kilcawley K.N."/>
            <person name="van Sinderen D."/>
        </authorList>
    </citation>
    <scope>NUCLEOTIDE SEQUENCE [LARGE SCALE GENOMIC DNA]</scope>
    <source>
        <strain evidence="10 13">UC11</strain>
    </source>
</reference>
<dbReference type="Proteomes" id="UP000031847">
    <property type="component" value="Unassembled WGS sequence"/>
</dbReference>
<dbReference type="Pfam" id="PF02852">
    <property type="entry name" value="Pyr_redox_dim"/>
    <property type="match status" value="1"/>
</dbReference>
<gene>
    <name evidence="11" type="ORF">JCM5805K_0172</name>
    <name evidence="10" type="ORF">LLUC11_2096</name>
</gene>
<evidence type="ECO:0000313" key="11">
    <source>
        <dbReference type="EMBL" id="GAM79068.1"/>
    </source>
</evidence>
<evidence type="ECO:0000313" key="13">
    <source>
        <dbReference type="Proteomes" id="UP000192067"/>
    </source>
</evidence>
<dbReference type="SUPFAM" id="SSF51905">
    <property type="entry name" value="FAD/NAD(P)-binding domain"/>
    <property type="match status" value="1"/>
</dbReference>
<dbReference type="RefSeq" id="WP_044009598.1">
    <property type="nucleotide sequence ID" value="NZ_BAABQR010000004.1"/>
</dbReference>
<dbReference type="InterPro" id="IPR050260">
    <property type="entry name" value="FAD-bd_OxRdtase"/>
</dbReference>
<dbReference type="Pfam" id="PF07992">
    <property type="entry name" value="Pyr_redox_2"/>
    <property type="match status" value="1"/>
</dbReference>
<comment type="cofactor">
    <cofactor evidence="1">
        <name>FAD</name>
        <dbReference type="ChEBI" id="CHEBI:57692"/>
    </cofactor>
</comment>
<dbReference type="InterPro" id="IPR016156">
    <property type="entry name" value="FAD/NAD-linked_Rdtase_dimer_sf"/>
</dbReference>
<accession>A0A0B8QVW2</accession>
<evidence type="ECO:0000256" key="5">
    <source>
        <dbReference type="ARBA" id="ARBA00023002"/>
    </source>
</evidence>
<reference evidence="11 12" key="1">
    <citation type="submission" date="2015-01" db="EMBL/GenBank/DDBJ databases">
        <title>Lactococcus lactis subsp.lactis JCM 5805 whole genome shotgun sequence.</title>
        <authorList>
            <person name="Fujii T."/>
            <person name="Tomita Y."/>
            <person name="Ikushima S."/>
            <person name="Fujiwara D."/>
        </authorList>
    </citation>
    <scope>NUCLEOTIDE SEQUENCE [LARGE SCALE GENOMIC DNA]</scope>
    <source>
        <strain evidence="11 12">JCM 5805</strain>
    </source>
</reference>
<dbReference type="SUPFAM" id="SSF55424">
    <property type="entry name" value="FAD/NAD-linked reductases, dimerisation (C-terminal) domain"/>
    <property type="match status" value="1"/>
</dbReference>
<protein>
    <submittedName>
        <fullName evidence="10">NADH oxidase</fullName>
    </submittedName>
    <submittedName>
        <fullName evidence="11">Uncharacterized NAD(FAD)-dependent dehydrogenases</fullName>
    </submittedName>
</protein>
<dbReference type="Gene3D" id="3.30.390.30">
    <property type="match status" value="1"/>
</dbReference>
<dbReference type="InterPro" id="IPR036188">
    <property type="entry name" value="FAD/NAD-bd_sf"/>
</dbReference>
<evidence type="ECO:0000256" key="3">
    <source>
        <dbReference type="ARBA" id="ARBA00022630"/>
    </source>
</evidence>
<evidence type="ECO:0000313" key="10">
    <source>
        <dbReference type="EMBL" id="ARE14420.1"/>
    </source>
</evidence>
<evidence type="ECO:0000256" key="2">
    <source>
        <dbReference type="ARBA" id="ARBA00009130"/>
    </source>
</evidence>
<dbReference type="GO" id="GO:0016491">
    <property type="term" value="F:oxidoreductase activity"/>
    <property type="evidence" value="ECO:0007669"/>
    <property type="project" value="UniProtKB-KW"/>
</dbReference>
<dbReference type="EMBL" id="CP015904">
    <property type="protein sequence ID" value="ARE14420.1"/>
    <property type="molecule type" value="Genomic_DNA"/>
</dbReference>
<evidence type="ECO:0000256" key="6">
    <source>
        <dbReference type="ARBA" id="ARBA00023097"/>
    </source>
</evidence>
<organism evidence="11 12">
    <name type="scientific">Lactococcus lactis subsp. lactis</name>
    <name type="common">Streptococcus lactis</name>
    <dbReference type="NCBI Taxonomy" id="1360"/>
    <lineage>
        <taxon>Bacteria</taxon>
        <taxon>Bacillati</taxon>
        <taxon>Bacillota</taxon>
        <taxon>Bacilli</taxon>
        <taxon>Lactobacillales</taxon>
        <taxon>Streptococcaceae</taxon>
        <taxon>Lactococcus</taxon>
    </lineage>
</organism>
<sequence>MKIVIVGSSHAGICAGLRALEEYPEAEITLYDKRNQVSFVSQGIISYLAGQKSVLNQSSYSSVEELKAAGLNMQMETVVEEIDTKNKRLFYRRVNSKKTKLALYDKLIFATGSYPAMTSVPFDKKSKLYFLKSMDDAIKTDEFLKTAKNIAVIGGGMTGVEVARIAQERGIQTTLIHRNKNLLNDYLDEPASHLLESWMNAEGMRLLLNTEVTEIGFDEENTIIQTANGQKIPVDGVIFTIGFRPNSYLLNQQVELGDSGAVIVDEYMQTTCPDVFAVGDVSTTYVNLLEKSYYLPHASDAVRDGEIAAINLLAPRQKINSSQGTYHVPMNNLVMAMTGITIRQAVDAGYDADAVHLLNEHLDGHSPSNIWMIYERRTHQILGLQCIGKTSDMAEYVNIFSLAIQQELKIEDIEFTDFYFEHGYKDPRGLNRILARLVRENER</sequence>
<proteinExistence type="inferred from homology"/>
<keyword evidence="4" id="KW-0274">FAD</keyword>
<feature type="domain" description="Pyridine nucleotide-disulphide oxidoreductase dimerisation" evidence="8">
    <location>
        <begin position="334"/>
        <end position="416"/>
    </location>
</feature>
<evidence type="ECO:0000256" key="4">
    <source>
        <dbReference type="ARBA" id="ARBA00022827"/>
    </source>
</evidence>
<keyword evidence="6" id="KW-0558">Oxidation</keyword>
<dbReference type="PRINTS" id="PR00368">
    <property type="entry name" value="FADPNR"/>
</dbReference>
<keyword evidence="5" id="KW-0560">Oxidoreductase</keyword>
<evidence type="ECO:0000259" key="9">
    <source>
        <dbReference type="Pfam" id="PF07992"/>
    </source>
</evidence>
<dbReference type="EMBL" id="BBSI01000008">
    <property type="protein sequence ID" value="GAM79068.1"/>
    <property type="molecule type" value="Genomic_DNA"/>
</dbReference>
<evidence type="ECO:0000256" key="1">
    <source>
        <dbReference type="ARBA" id="ARBA00001974"/>
    </source>
</evidence>
<dbReference type="Gene3D" id="3.50.50.60">
    <property type="entry name" value="FAD/NAD(P)-binding domain"/>
    <property type="match status" value="2"/>
</dbReference>
<comment type="similarity">
    <text evidence="2">Belongs to the class-III pyridine nucleotide-disulfide oxidoreductase family.</text>
</comment>
<evidence type="ECO:0000256" key="7">
    <source>
        <dbReference type="ARBA" id="ARBA00023284"/>
    </source>
</evidence>
<evidence type="ECO:0000259" key="8">
    <source>
        <dbReference type="Pfam" id="PF02852"/>
    </source>
</evidence>
<dbReference type="InterPro" id="IPR023753">
    <property type="entry name" value="FAD/NAD-binding_dom"/>
</dbReference>
<dbReference type="InterPro" id="IPR004099">
    <property type="entry name" value="Pyr_nucl-diS_OxRdtase_dimer"/>
</dbReference>
<dbReference type="PANTHER" id="PTHR43429">
    <property type="entry name" value="PYRIDINE NUCLEOTIDE-DISULFIDE OXIDOREDUCTASE DOMAIN-CONTAINING"/>
    <property type="match status" value="1"/>
</dbReference>
<dbReference type="PRINTS" id="PR00469">
    <property type="entry name" value="PNDRDTASEII"/>
</dbReference>
<feature type="domain" description="FAD/NAD(P)-binding" evidence="9">
    <location>
        <begin position="1"/>
        <end position="293"/>
    </location>
</feature>
<keyword evidence="7" id="KW-0676">Redox-active center</keyword>
<dbReference type="Proteomes" id="UP000192067">
    <property type="component" value="Chromosome"/>
</dbReference>
<evidence type="ECO:0000313" key="12">
    <source>
        <dbReference type="Proteomes" id="UP000031847"/>
    </source>
</evidence>
<keyword evidence="3" id="KW-0285">Flavoprotein</keyword>
<dbReference type="PATRIC" id="fig|1360.113.peg.1451"/>
<dbReference type="AlphaFoldDB" id="A0A0B8QVW2"/>
<dbReference type="PANTHER" id="PTHR43429:SF1">
    <property type="entry name" value="NAD(P)H SULFUR OXIDOREDUCTASE (COA-DEPENDENT)"/>
    <property type="match status" value="1"/>
</dbReference>
<name>A0A0B8QVW2_LACLL</name>